<proteinExistence type="predicted"/>
<dbReference type="Proteomes" id="UP001159363">
    <property type="component" value="Chromosome 13"/>
</dbReference>
<evidence type="ECO:0000256" key="1">
    <source>
        <dbReference type="SAM" id="MobiDB-lite"/>
    </source>
</evidence>
<reference evidence="2 3" key="1">
    <citation type="submission" date="2023-02" db="EMBL/GenBank/DDBJ databases">
        <title>LHISI_Scaffold_Assembly.</title>
        <authorList>
            <person name="Stuart O.P."/>
            <person name="Cleave R."/>
            <person name="Magrath M.J.L."/>
            <person name="Mikheyev A.S."/>
        </authorList>
    </citation>
    <scope>NUCLEOTIDE SEQUENCE [LARGE SCALE GENOMIC DNA]</scope>
    <source>
        <strain evidence="2">Daus_M_001</strain>
        <tissue evidence="2">Leg muscle</tissue>
    </source>
</reference>
<keyword evidence="3" id="KW-1185">Reference proteome</keyword>
<evidence type="ECO:0000313" key="3">
    <source>
        <dbReference type="Proteomes" id="UP001159363"/>
    </source>
</evidence>
<name>A0ABQ9G9X4_9NEOP</name>
<dbReference type="EMBL" id="JARBHB010000014">
    <property type="protein sequence ID" value="KAJ8869230.1"/>
    <property type="molecule type" value="Genomic_DNA"/>
</dbReference>
<accession>A0ABQ9G9X4</accession>
<comment type="caution">
    <text evidence="2">The sequence shown here is derived from an EMBL/GenBank/DDBJ whole genome shotgun (WGS) entry which is preliminary data.</text>
</comment>
<feature type="region of interest" description="Disordered" evidence="1">
    <location>
        <begin position="189"/>
        <end position="231"/>
    </location>
</feature>
<evidence type="ECO:0000313" key="2">
    <source>
        <dbReference type="EMBL" id="KAJ8869230.1"/>
    </source>
</evidence>
<protein>
    <submittedName>
        <fullName evidence="2">Uncharacterized protein</fullName>
    </submittedName>
</protein>
<organism evidence="2 3">
    <name type="scientific">Dryococelus australis</name>
    <dbReference type="NCBI Taxonomy" id="614101"/>
    <lineage>
        <taxon>Eukaryota</taxon>
        <taxon>Metazoa</taxon>
        <taxon>Ecdysozoa</taxon>
        <taxon>Arthropoda</taxon>
        <taxon>Hexapoda</taxon>
        <taxon>Insecta</taxon>
        <taxon>Pterygota</taxon>
        <taxon>Neoptera</taxon>
        <taxon>Polyneoptera</taxon>
        <taxon>Phasmatodea</taxon>
        <taxon>Verophasmatodea</taxon>
        <taxon>Anareolatae</taxon>
        <taxon>Phasmatidae</taxon>
        <taxon>Eurycanthinae</taxon>
        <taxon>Dryococelus</taxon>
    </lineage>
</organism>
<gene>
    <name evidence="2" type="ORF">PR048_030802</name>
</gene>
<sequence>MFLLYQLFYDYERIEALSYGECGNSELKILQVSCEHCFDSVSIQRVWTSIRRMIGELLFSETHTKVFNGRARKCDMITPARRPGTERDLFQMLNRQPSVPGAHCNNVTLNIITIKMVGDNTKDKRLYALAENRRIRIGRPIRRGLGVGRRVFSEKGSREKWRRDPCSILQGPLIGSRYTIRAALGEMRSPAREQMRVKRGEHRAAPKCKGENPGSTPPGIEPGSPGWEAGSLTTSTPSWPHAPLKIYLYTHDWLDCSPPAWVKRICFPAESFPDVRTWESCLTTSLVGGFSRGAPVSPTLAFWCHSIPIYRAKWRSGNSGGPGFESRSGRPDFGSPWFPRDHSRRMLGWVPNKGHGRFLPSPPAIPRPCVTFTVSNDLAVDETLSPIAYLPYPPRLTFFGSQDLDVKNSQISSLTISPNKPYSIVIVVTKLVRRHLKYTHQNIPYL</sequence>
<feature type="compositionally biased region" description="Basic and acidic residues" evidence="1">
    <location>
        <begin position="189"/>
        <end position="210"/>
    </location>
</feature>